<feature type="compositionally biased region" description="Basic and acidic residues" evidence="1">
    <location>
        <begin position="223"/>
        <end position="239"/>
    </location>
</feature>
<evidence type="ECO:0000313" key="4">
    <source>
        <dbReference type="Proteomes" id="UP000053039"/>
    </source>
</evidence>
<feature type="region of interest" description="Disordered" evidence="1">
    <location>
        <begin position="77"/>
        <end position="112"/>
    </location>
</feature>
<sequence length="350" mass="35694">MADERYRWLDLETAERLLRGESLEAVDEAARDQAERLAKTLDALTVEPAPTSDGLPGEEAALAAFRKVRAERADDWVSPPARGRHRTGTGSADAGLVRIGAPDAAPGRPRRRRPAHLALAAVLTVGMVGGVAVAAGIGVLPHLGDGEPEPAATVSAAATPDRTFDSPSAPAPEVVPSPEGSPSAGAGSRDTARGDTGTTPDKGSEGLGVRPRRDGNGAASACRDVRAGKKLDSHRERSLESAAGGASQVWKYCKGVLSGTGTRGDAQSAPDDRKGDGKGEDTGDHEDSDKGGPGDGHGRGDGHGHHGNQFTSPRKNHHAPEGDTASGAPLATSGATMSPEPAPSPSYSAL</sequence>
<gene>
    <name evidence="3" type="ORF">AQI94_09990</name>
</gene>
<feature type="compositionally biased region" description="Low complexity" evidence="1">
    <location>
        <begin position="98"/>
        <end position="107"/>
    </location>
</feature>
<feature type="compositionally biased region" description="Basic and acidic residues" evidence="1">
    <location>
        <begin position="270"/>
        <end position="304"/>
    </location>
</feature>
<feature type="compositionally biased region" description="Low complexity" evidence="1">
    <location>
        <begin position="176"/>
        <end position="188"/>
    </location>
</feature>
<evidence type="ECO:0008006" key="5">
    <source>
        <dbReference type="Google" id="ProtNLM"/>
    </source>
</evidence>
<feature type="region of interest" description="Disordered" evidence="1">
    <location>
        <begin position="150"/>
        <end position="350"/>
    </location>
</feature>
<proteinExistence type="predicted"/>
<keyword evidence="2" id="KW-1133">Transmembrane helix</keyword>
<keyword evidence="2" id="KW-0472">Membrane</keyword>
<evidence type="ECO:0000256" key="1">
    <source>
        <dbReference type="SAM" id="MobiDB-lite"/>
    </source>
</evidence>
<accession>A0A101N970</accession>
<keyword evidence="2" id="KW-0812">Transmembrane</keyword>
<dbReference type="EMBL" id="LMWM01000009">
    <property type="protein sequence ID" value="KUM88870.1"/>
    <property type="molecule type" value="Genomic_DNA"/>
</dbReference>
<feature type="transmembrane region" description="Helical" evidence="2">
    <location>
        <begin position="117"/>
        <end position="140"/>
    </location>
</feature>
<evidence type="ECO:0000313" key="3">
    <source>
        <dbReference type="EMBL" id="KUM88870.1"/>
    </source>
</evidence>
<dbReference type="AlphaFoldDB" id="A0A101N970"/>
<dbReference type="Proteomes" id="UP000053039">
    <property type="component" value="Unassembled WGS sequence"/>
</dbReference>
<reference evidence="3 4" key="1">
    <citation type="submission" date="2015-10" db="EMBL/GenBank/DDBJ databases">
        <title>Draft genome sequence of Streptomyces pseudovenezuelae DSM 40212, type strain for the species Streptomyces pseudovenezuelae.</title>
        <authorList>
            <person name="Ruckert C."/>
            <person name="Winkler A."/>
            <person name="Kalinowski J."/>
            <person name="Kampfer P."/>
            <person name="Glaeser S."/>
        </authorList>
    </citation>
    <scope>NUCLEOTIDE SEQUENCE [LARGE SCALE GENOMIC DNA]</scope>
    <source>
        <strain evidence="3 4">DSM 40212</strain>
    </source>
</reference>
<dbReference type="RefSeq" id="WP_037942452.1">
    <property type="nucleotide sequence ID" value="NZ_KQ948145.1"/>
</dbReference>
<organism evidence="3 4">
    <name type="scientific">Streptomyces pseudovenezuelae</name>
    <dbReference type="NCBI Taxonomy" id="67350"/>
    <lineage>
        <taxon>Bacteria</taxon>
        <taxon>Bacillati</taxon>
        <taxon>Actinomycetota</taxon>
        <taxon>Actinomycetes</taxon>
        <taxon>Kitasatosporales</taxon>
        <taxon>Streptomycetaceae</taxon>
        <taxon>Streptomyces</taxon>
        <taxon>Streptomyces aurantiacus group</taxon>
    </lineage>
</organism>
<protein>
    <recommendedName>
        <fullName evidence="5">Extensin</fullName>
    </recommendedName>
</protein>
<name>A0A101N970_9ACTN</name>
<evidence type="ECO:0000256" key="2">
    <source>
        <dbReference type="SAM" id="Phobius"/>
    </source>
</evidence>
<comment type="caution">
    <text evidence="3">The sequence shown here is derived from an EMBL/GenBank/DDBJ whole genome shotgun (WGS) entry which is preliminary data.</text>
</comment>